<protein>
    <submittedName>
        <fullName evidence="2">Uncharacterized protein LOC104738577</fullName>
    </submittedName>
</protein>
<evidence type="ECO:0000313" key="2">
    <source>
        <dbReference type="RefSeq" id="XP_010457034.1"/>
    </source>
</evidence>
<dbReference type="Proteomes" id="UP000694864">
    <property type="component" value="Chromosome 13"/>
</dbReference>
<gene>
    <name evidence="2" type="primary">LOC104738577</name>
</gene>
<keyword evidence="1" id="KW-1185">Reference proteome</keyword>
<dbReference type="GeneID" id="104738577"/>
<dbReference type="Gene3D" id="3.60.10.10">
    <property type="entry name" value="Endonuclease/exonuclease/phosphatase"/>
    <property type="match status" value="1"/>
</dbReference>
<sequence length="298" mass="34588">MLGNFNQILNPHEHSTYVSLNVDRKVRDFRSCLLDAELSDLVFKGNTFTWWNNSKTRPVSKKLDRILVNESWCAHFPSSVGIFGEPDFSDHASCVVVVEDSHEKVKRPFKFFNFLRQNPDFKHLVRDSWYSLNVTGSAMYIVSRKLKALKKPIKDFSKCNYSDLEKRTKEAHDLLLSFQSITLADPSQPNAAQELEAERKWHILSAAEESFFLQKSRVTWFAEGDGNTRYFHRMADSRFSNNAISTLFDTNGWKIETQQGILDHCVDYFACLLSEEPGPYLLEQDEMNILLSYRYSQI</sequence>
<proteinExistence type="predicted"/>
<name>A0ABM0VJ50_CAMSA</name>
<dbReference type="PANTHER" id="PTHR33710:SF77">
    <property type="entry name" value="DNASE I-LIKE SUPERFAMILY PROTEIN"/>
    <property type="match status" value="1"/>
</dbReference>
<organism evidence="1 2">
    <name type="scientific">Camelina sativa</name>
    <name type="common">False flax</name>
    <name type="synonym">Myagrum sativum</name>
    <dbReference type="NCBI Taxonomy" id="90675"/>
    <lineage>
        <taxon>Eukaryota</taxon>
        <taxon>Viridiplantae</taxon>
        <taxon>Streptophyta</taxon>
        <taxon>Embryophyta</taxon>
        <taxon>Tracheophyta</taxon>
        <taxon>Spermatophyta</taxon>
        <taxon>Magnoliopsida</taxon>
        <taxon>eudicotyledons</taxon>
        <taxon>Gunneridae</taxon>
        <taxon>Pentapetalae</taxon>
        <taxon>rosids</taxon>
        <taxon>malvids</taxon>
        <taxon>Brassicales</taxon>
        <taxon>Brassicaceae</taxon>
        <taxon>Camelineae</taxon>
        <taxon>Camelina</taxon>
    </lineage>
</organism>
<reference evidence="2" key="2">
    <citation type="submission" date="2025-08" db="UniProtKB">
        <authorList>
            <consortium name="RefSeq"/>
        </authorList>
    </citation>
    <scope>IDENTIFICATION</scope>
    <source>
        <tissue evidence="2">Leaf</tissue>
    </source>
</reference>
<dbReference type="SUPFAM" id="SSF56219">
    <property type="entry name" value="DNase I-like"/>
    <property type="match status" value="1"/>
</dbReference>
<dbReference type="InterPro" id="IPR036691">
    <property type="entry name" value="Endo/exonu/phosph_ase_sf"/>
</dbReference>
<reference evidence="1" key="1">
    <citation type="journal article" date="2014" name="Nat. Commun.">
        <title>The emerging biofuel crop Camelina sativa retains a highly undifferentiated hexaploid genome structure.</title>
        <authorList>
            <person name="Kagale S."/>
            <person name="Koh C."/>
            <person name="Nixon J."/>
            <person name="Bollina V."/>
            <person name="Clarke W.E."/>
            <person name="Tuteja R."/>
            <person name="Spillane C."/>
            <person name="Robinson S.J."/>
            <person name="Links M.G."/>
            <person name="Clarke C."/>
            <person name="Higgins E.E."/>
            <person name="Huebert T."/>
            <person name="Sharpe A.G."/>
            <person name="Parkin I.A."/>
        </authorList>
    </citation>
    <scope>NUCLEOTIDE SEQUENCE [LARGE SCALE GENOMIC DNA]</scope>
    <source>
        <strain evidence="1">cv. DH55</strain>
    </source>
</reference>
<accession>A0ABM0VJ50</accession>
<dbReference type="RefSeq" id="XP_010457034.1">
    <property type="nucleotide sequence ID" value="XM_010458732.1"/>
</dbReference>
<dbReference type="PANTHER" id="PTHR33710">
    <property type="entry name" value="BNAC02G09200D PROTEIN"/>
    <property type="match status" value="1"/>
</dbReference>
<evidence type="ECO:0000313" key="1">
    <source>
        <dbReference type="Proteomes" id="UP000694864"/>
    </source>
</evidence>